<dbReference type="Proteomes" id="UP000274822">
    <property type="component" value="Unassembled WGS sequence"/>
</dbReference>
<protein>
    <submittedName>
        <fullName evidence="1">Uncharacterized protein</fullName>
    </submittedName>
</protein>
<evidence type="ECO:0000313" key="1">
    <source>
        <dbReference type="EMBL" id="RUS33738.1"/>
    </source>
</evidence>
<organism evidence="1 2">
    <name type="scientific">Jimgerdemannia flammicorona</name>
    <dbReference type="NCBI Taxonomy" id="994334"/>
    <lineage>
        <taxon>Eukaryota</taxon>
        <taxon>Fungi</taxon>
        <taxon>Fungi incertae sedis</taxon>
        <taxon>Mucoromycota</taxon>
        <taxon>Mucoromycotina</taxon>
        <taxon>Endogonomycetes</taxon>
        <taxon>Endogonales</taxon>
        <taxon>Endogonaceae</taxon>
        <taxon>Jimgerdemannia</taxon>
    </lineage>
</organism>
<evidence type="ECO:0000313" key="2">
    <source>
        <dbReference type="Proteomes" id="UP000274822"/>
    </source>
</evidence>
<dbReference type="EMBL" id="RBNJ01000975">
    <property type="protein sequence ID" value="RUS33738.1"/>
    <property type="molecule type" value="Genomic_DNA"/>
</dbReference>
<name>A0A433QVE9_9FUNG</name>
<reference evidence="1 2" key="1">
    <citation type="journal article" date="2018" name="New Phytol.">
        <title>Phylogenomics of Endogonaceae and evolution of mycorrhizas within Mucoromycota.</title>
        <authorList>
            <person name="Chang Y."/>
            <person name="Desiro A."/>
            <person name="Na H."/>
            <person name="Sandor L."/>
            <person name="Lipzen A."/>
            <person name="Clum A."/>
            <person name="Barry K."/>
            <person name="Grigoriev I.V."/>
            <person name="Martin F.M."/>
            <person name="Stajich J.E."/>
            <person name="Smith M.E."/>
            <person name="Bonito G."/>
            <person name="Spatafora J.W."/>
        </authorList>
    </citation>
    <scope>NUCLEOTIDE SEQUENCE [LARGE SCALE GENOMIC DNA]</scope>
    <source>
        <strain evidence="1 2">AD002</strain>
    </source>
</reference>
<accession>A0A433QVE9</accession>
<dbReference type="AlphaFoldDB" id="A0A433QVE9"/>
<gene>
    <name evidence="1" type="ORF">BC938DRAFT_484165</name>
</gene>
<comment type="caution">
    <text evidence="1">The sequence shown here is derived from an EMBL/GenBank/DDBJ whole genome shotgun (WGS) entry which is preliminary data.</text>
</comment>
<proteinExistence type="predicted"/>
<keyword evidence="2" id="KW-1185">Reference proteome</keyword>
<sequence>MEILPSADAYGNDLIVSVFYTFYTPQPSPEYASILSLYFKKIMIEVGPALPLNGGTYNCILNTTLKLFEAVAAF</sequence>